<reference evidence="2" key="1">
    <citation type="journal article" date="2019" name="Int. J. Syst. Evol. Microbiol.">
        <title>The Global Catalogue of Microorganisms (GCM) 10K type strain sequencing project: providing services to taxonomists for standard genome sequencing and annotation.</title>
        <authorList>
            <consortium name="The Broad Institute Genomics Platform"/>
            <consortium name="The Broad Institute Genome Sequencing Center for Infectious Disease"/>
            <person name="Wu L."/>
            <person name="Ma J."/>
        </authorList>
    </citation>
    <scope>NUCLEOTIDE SEQUENCE [LARGE SCALE GENOMIC DNA]</scope>
    <source>
        <strain evidence="2">CCUG 39970</strain>
    </source>
</reference>
<evidence type="ECO:0000313" key="1">
    <source>
        <dbReference type="EMBL" id="MFC4455295.1"/>
    </source>
</evidence>
<dbReference type="RefSeq" id="WP_380130008.1">
    <property type="nucleotide sequence ID" value="NZ_JBHSEG010000008.1"/>
</dbReference>
<proteinExistence type="predicted"/>
<accession>A0ABV8YCK2</accession>
<dbReference type="EMBL" id="JBHSEG010000008">
    <property type="protein sequence ID" value="MFC4455295.1"/>
    <property type="molecule type" value="Genomic_DNA"/>
</dbReference>
<name>A0ABV8YCK2_9DEIO</name>
<protein>
    <submittedName>
        <fullName evidence="1">Uncharacterized protein</fullName>
    </submittedName>
</protein>
<comment type="caution">
    <text evidence="1">The sequence shown here is derived from an EMBL/GenBank/DDBJ whole genome shotgun (WGS) entry which is preliminary data.</text>
</comment>
<dbReference type="Proteomes" id="UP001595939">
    <property type="component" value="Unassembled WGS sequence"/>
</dbReference>
<sequence length="84" mass="9770">MALLHELWEEGDEGYTFCLAGPHGDDARRRLSPDARLIWTVEAGSHFEAMTSYYEYMDWGPYRSDQPWDRTPYPEAWTGPGVEK</sequence>
<gene>
    <name evidence="1" type="ORF">ACFO0P_16075</name>
</gene>
<keyword evidence="2" id="KW-1185">Reference proteome</keyword>
<evidence type="ECO:0000313" key="2">
    <source>
        <dbReference type="Proteomes" id="UP001595939"/>
    </source>
</evidence>
<organism evidence="1 2">
    <name type="scientific">Deinococcus sonorensis</name>
    <dbReference type="NCBI Taxonomy" id="309891"/>
    <lineage>
        <taxon>Bacteria</taxon>
        <taxon>Thermotogati</taxon>
        <taxon>Deinococcota</taxon>
        <taxon>Deinococci</taxon>
        <taxon>Deinococcales</taxon>
        <taxon>Deinococcaceae</taxon>
        <taxon>Deinococcus</taxon>
    </lineage>
</organism>